<accession>A0A542ZKP3</accession>
<comment type="caution">
    <text evidence="13">The sequence shown here is derived from an EMBL/GenBank/DDBJ whole genome shotgun (WGS) entry which is preliminary data.</text>
</comment>
<feature type="transmembrane region" description="Helical" evidence="9">
    <location>
        <begin position="110"/>
        <end position="129"/>
    </location>
</feature>
<evidence type="ECO:0000256" key="10">
    <source>
        <dbReference type="RuleBase" id="RU000594"/>
    </source>
</evidence>
<proteinExistence type="inferred from homology"/>
<dbReference type="UniPathway" id="UPA00665"/>
<feature type="active site" evidence="9">
    <location>
        <position position="145"/>
    </location>
</feature>
<dbReference type="HAMAP" id="MF_00161">
    <property type="entry name" value="LspA"/>
    <property type="match status" value="1"/>
</dbReference>
<reference evidence="13 14" key="1">
    <citation type="submission" date="2019-06" db="EMBL/GenBank/DDBJ databases">
        <title>Sequencing the genomes of 1000 actinobacteria strains.</title>
        <authorList>
            <person name="Klenk H.-P."/>
        </authorList>
    </citation>
    <scope>NUCLEOTIDE SEQUENCE [LARGE SCALE GENOMIC DNA]</scope>
    <source>
        <strain evidence="13 14">DSM 18082</strain>
    </source>
</reference>
<evidence type="ECO:0000256" key="7">
    <source>
        <dbReference type="ARBA" id="ARBA00022989"/>
    </source>
</evidence>
<feature type="active site" evidence="9">
    <location>
        <position position="159"/>
    </location>
</feature>
<dbReference type="GO" id="GO:0004190">
    <property type="term" value="F:aspartic-type endopeptidase activity"/>
    <property type="evidence" value="ECO:0007669"/>
    <property type="project" value="UniProtKB-UniRule"/>
</dbReference>
<keyword evidence="5 9" id="KW-0064">Aspartyl protease</keyword>
<sequence length="199" mass="20758">MQAEAGAPLISPPSPTQEPTGRPSRRPRLFAVLISAAVVVYAADQLAKAWALAHLQPDVPQDLLGPVLRLDLTRNPGAAFSIATSATWVLTLIAAAVVVVIIVTSRRLGSLGWAWALGLLLGGSLGNLTDRVVRPPGVGRGHVVDFLMLPHWPIFNVADSAIVSAAVLIGLLAVRGVSIDGSRTQPHAPKHEAGAHTDA</sequence>
<keyword evidence="2 9" id="KW-1003">Cell membrane</keyword>
<dbReference type="AlphaFoldDB" id="A0A542ZKP3"/>
<dbReference type="InterPro" id="IPR001872">
    <property type="entry name" value="Peptidase_A8"/>
</dbReference>
<evidence type="ECO:0000256" key="3">
    <source>
        <dbReference type="ARBA" id="ARBA00022670"/>
    </source>
</evidence>
<keyword evidence="6 9" id="KW-0378">Hydrolase</keyword>
<dbReference type="PANTHER" id="PTHR33695">
    <property type="entry name" value="LIPOPROTEIN SIGNAL PEPTIDASE"/>
    <property type="match status" value="1"/>
</dbReference>
<name>A0A542ZKP3_9MICO</name>
<evidence type="ECO:0000256" key="8">
    <source>
        <dbReference type="ARBA" id="ARBA00023136"/>
    </source>
</evidence>
<keyword evidence="7 9" id="KW-1133">Transmembrane helix</keyword>
<dbReference type="GO" id="GO:0006508">
    <property type="term" value="P:proteolysis"/>
    <property type="evidence" value="ECO:0007669"/>
    <property type="project" value="UniProtKB-KW"/>
</dbReference>
<evidence type="ECO:0000256" key="11">
    <source>
        <dbReference type="RuleBase" id="RU004181"/>
    </source>
</evidence>
<feature type="transmembrane region" description="Helical" evidence="9">
    <location>
        <begin position="149"/>
        <end position="174"/>
    </location>
</feature>
<dbReference type="NCBIfam" id="TIGR00077">
    <property type="entry name" value="lspA"/>
    <property type="match status" value="1"/>
</dbReference>
<keyword evidence="14" id="KW-1185">Reference proteome</keyword>
<keyword evidence="4 9" id="KW-0812">Transmembrane</keyword>
<dbReference type="PANTHER" id="PTHR33695:SF1">
    <property type="entry name" value="LIPOPROTEIN SIGNAL PEPTIDASE"/>
    <property type="match status" value="1"/>
</dbReference>
<dbReference type="PRINTS" id="PR00781">
    <property type="entry name" value="LIPOSIGPTASE"/>
</dbReference>
<comment type="subcellular location">
    <subcellularLocation>
        <location evidence="9">Cell membrane</location>
        <topology evidence="9">Multi-pass membrane protein</topology>
    </subcellularLocation>
</comment>
<dbReference type="Proteomes" id="UP000319514">
    <property type="component" value="Unassembled WGS sequence"/>
</dbReference>
<feature type="transmembrane region" description="Helical" evidence="9">
    <location>
        <begin position="29"/>
        <end position="47"/>
    </location>
</feature>
<evidence type="ECO:0000313" key="13">
    <source>
        <dbReference type="EMBL" id="TQL60858.1"/>
    </source>
</evidence>
<feature type="region of interest" description="Disordered" evidence="12">
    <location>
        <begin position="1"/>
        <end position="24"/>
    </location>
</feature>
<evidence type="ECO:0000256" key="12">
    <source>
        <dbReference type="SAM" id="MobiDB-lite"/>
    </source>
</evidence>
<dbReference type="Pfam" id="PF01252">
    <property type="entry name" value="Peptidase_A8"/>
    <property type="match status" value="1"/>
</dbReference>
<feature type="transmembrane region" description="Helical" evidence="9">
    <location>
        <begin position="78"/>
        <end position="103"/>
    </location>
</feature>
<evidence type="ECO:0000256" key="2">
    <source>
        <dbReference type="ARBA" id="ARBA00022475"/>
    </source>
</evidence>
<evidence type="ECO:0000256" key="5">
    <source>
        <dbReference type="ARBA" id="ARBA00022750"/>
    </source>
</evidence>
<comment type="pathway">
    <text evidence="9">Protein modification; lipoprotein biosynthesis (signal peptide cleavage).</text>
</comment>
<evidence type="ECO:0000256" key="6">
    <source>
        <dbReference type="ARBA" id="ARBA00022801"/>
    </source>
</evidence>
<comment type="similarity">
    <text evidence="1 9 11">Belongs to the peptidase A8 family.</text>
</comment>
<evidence type="ECO:0000256" key="9">
    <source>
        <dbReference type="HAMAP-Rule" id="MF_00161"/>
    </source>
</evidence>
<evidence type="ECO:0000256" key="4">
    <source>
        <dbReference type="ARBA" id="ARBA00022692"/>
    </source>
</evidence>
<dbReference type="EMBL" id="VFOQ01000001">
    <property type="protein sequence ID" value="TQL60858.1"/>
    <property type="molecule type" value="Genomic_DNA"/>
</dbReference>
<dbReference type="EC" id="3.4.23.36" evidence="9"/>
<keyword evidence="3 9" id="KW-0645">Protease</keyword>
<gene>
    <name evidence="9" type="primary">lspA</name>
    <name evidence="13" type="ORF">FB474_2258</name>
</gene>
<dbReference type="PROSITE" id="PS00855">
    <property type="entry name" value="SPASE_II"/>
    <property type="match status" value="1"/>
</dbReference>
<protein>
    <recommendedName>
        <fullName evidence="9">Lipoprotein signal peptidase</fullName>
        <ecNumber evidence="9">3.4.23.36</ecNumber>
    </recommendedName>
    <alternativeName>
        <fullName evidence="9">Prolipoprotein signal peptidase</fullName>
    </alternativeName>
    <alternativeName>
        <fullName evidence="9">Signal peptidase II</fullName>
        <shortName evidence="9">SPase II</shortName>
    </alternativeName>
</protein>
<comment type="function">
    <text evidence="9 10">This protein specifically catalyzes the removal of signal peptides from prolipoproteins.</text>
</comment>
<evidence type="ECO:0000256" key="1">
    <source>
        <dbReference type="ARBA" id="ARBA00006139"/>
    </source>
</evidence>
<evidence type="ECO:0000313" key="14">
    <source>
        <dbReference type="Proteomes" id="UP000319514"/>
    </source>
</evidence>
<organism evidence="13 14">
    <name type="scientific">Oryzihumus leptocrescens</name>
    <dbReference type="NCBI Taxonomy" id="297536"/>
    <lineage>
        <taxon>Bacteria</taxon>
        <taxon>Bacillati</taxon>
        <taxon>Actinomycetota</taxon>
        <taxon>Actinomycetes</taxon>
        <taxon>Micrococcales</taxon>
        <taxon>Intrasporangiaceae</taxon>
        <taxon>Oryzihumus</taxon>
    </lineage>
</organism>
<dbReference type="OrthoDB" id="4308908at2"/>
<dbReference type="GO" id="GO:0005886">
    <property type="term" value="C:plasma membrane"/>
    <property type="evidence" value="ECO:0007669"/>
    <property type="project" value="UniProtKB-SubCell"/>
</dbReference>
<keyword evidence="8 9" id="KW-0472">Membrane</keyword>
<comment type="catalytic activity">
    <reaction evidence="9 10">
        <text>Release of signal peptides from bacterial membrane prolipoproteins. Hydrolyzes -Xaa-Yaa-Zaa-|-(S,diacylglyceryl)Cys-, in which Xaa is hydrophobic (preferably Leu), and Yaa (Ala or Ser) and Zaa (Gly or Ala) have small, neutral side chains.</text>
        <dbReference type="EC" id="3.4.23.36"/>
    </reaction>
</comment>